<evidence type="ECO:0000256" key="2">
    <source>
        <dbReference type="ARBA" id="ARBA00005375"/>
    </source>
</evidence>
<proteinExistence type="inferred from homology"/>
<dbReference type="GO" id="GO:0003993">
    <property type="term" value="F:acid phosphatase activity"/>
    <property type="evidence" value="ECO:0007669"/>
    <property type="project" value="UniProtKB-EC"/>
</dbReference>
<name>A0A5E4MAU7_9HEMI</name>
<dbReference type="InterPro" id="IPR029033">
    <property type="entry name" value="His_PPase_superfam"/>
</dbReference>
<dbReference type="Proteomes" id="UP000325440">
    <property type="component" value="Unassembled WGS sequence"/>
</dbReference>
<sequence>MINFKFIISCLLIIVMNDCVSKIVNQNNFQLKFVFILSRHMNRAPLIEYKNITNRINWPRGLGELTDQGIWNAYRAGQALRERYLGFLHPLQRYTPSEIDVSSTSVERCYQTAGYLLAGMYPPNDEQTWNQLLRWQPIPIKTSLSKDHQQFAVNPSLCPKYSVELHEATETFMNTEKYKNLVKYMKNYTSSTLDTCYDVLKVADFIWTEHMANYSIPNWAMERKDDIDKYILSSMEILVETEQMKRLFSGDMLNDILTRMEASMNKSSDAKKIYLHIGHDSTIVPFLKTLNIENVTYPLYGAAVVMELYATPSNETVVKLLYNKDYKWKESDIKLIELPGCPQPCRLEDWRTYTKKIIPFNLSEECKN</sequence>
<dbReference type="PANTHER" id="PTHR11567">
    <property type="entry name" value="ACID PHOSPHATASE-RELATED"/>
    <property type="match status" value="1"/>
</dbReference>
<dbReference type="AlphaFoldDB" id="A0A5E4MAU7"/>
<dbReference type="EMBL" id="CABPRJ010000477">
    <property type="protein sequence ID" value="VVC27958.1"/>
    <property type="molecule type" value="Genomic_DNA"/>
</dbReference>
<organism evidence="4 5">
    <name type="scientific">Cinara cedri</name>
    <dbReference type="NCBI Taxonomy" id="506608"/>
    <lineage>
        <taxon>Eukaryota</taxon>
        <taxon>Metazoa</taxon>
        <taxon>Ecdysozoa</taxon>
        <taxon>Arthropoda</taxon>
        <taxon>Hexapoda</taxon>
        <taxon>Insecta</taxon>
        <taxon>Pterygota</taxon>
        <taxon>Neoptera</taxon>
        <taxon>Paraneoptera</taxon>
        <taxon>Hemiptera</taxon>
        <taxon>Sternorrhyncha</taxon>
        <taxon>Aphidomorpha</taxon>
        <taxon>Aphidoidea</taxon>
        <taxon>Aphididae</taxon>
        <taxon>Lachninae</taxon>
        <taxon>Cinara</taxon>
    </lineage>
</organism>
<dbReference type="Gene3D" id="3.40.50.1240">
    <property type="entry name" value="Phosphoglycerate mutase-like"/>
    <property type="match status" value="1"/>
</dbReference>
<dbReference type="InterPro" id="IPR050645">
    <property type="entry name" value="Histidine_acid_phosphatase"/>
</dbReference>
<feature type="chain" id="PRO_5023011084" evidence="3">
    <location>
        <begin position="22"/>
        <end position="368"/>
    </location>
</feature>
<reference evidence="4 5" key="1">
    <citation type="submission" date="2019-08" db="EMBL/GenBank/DDBJ databases">
        <authorList>
            <person name="Alioto T."/>
            <person name="Alioto T."/>
            <person name="Gomez Garrido J."/>
        </authorList>
    </citation>
    <scope>NUCLEOTIDE SEQUENCE [LARGE SCALE GENOMIC DNA]</scope>
</reference>
<keyword evidence="3" id="KW-0732">Signal</keyword>
<dbReference type="InterPro" id="IPR000560">
    <property type="entry name" value="His_Pase_clade-2"/>
</dbReference>
<dbReference type="SUPFAM" id="SSF53254">
    <property type="entry name" value="Phosphoglycerate mutase-like"/>
    <property type="match status" value="1"/>
</dbReference>
<gene>
    <name evidence="4" type="ORF">CINCED_3A005763</name>
</gene>
<feature type="signal peptide" evidence="3">
    <location>
        <begin position="1"/>
        <end position="21"/>
    </location>
</feature>
<dbReference type="CDD" id="cd07061">
    <property type="entry name" value="HP_HAP_like"/>
    <property type="match status" value="1"/>
</dbReference>
<accession>A0A5E4MAU7</accession>
<evidence type="ECO:0000313" key="5">
    <source>
        <dbReference type="Proteomes" id="UP000325440"/>
    </source>
</evidence>
<keyword evidence="5" id="KW-1185">Reference proteome</keyword>
<evidence type="ECO:0000256" key="3">
    <source>
        <dbReference type="SAM" id="SignalP"/>
    </source>
</evidence>
<dbReference type="InterPro" id="IPR033379">
    <property type="entry name" value="Acid_Pase_AS"/>
</dbReference>
<evidence type="ECO:0000313" key="4">
    <source>
        <dbReference type="EMBL" id="VVC27958.1"/>
    </source>
</evidence>
<dbReference type="PANTHER" id="PTHR11567:SF171">
    <property type="entry name" value="ACID PHOSPHATASE FAMILY"/>
    <property type="match status" value="1"/>
</dbReference>
<dbReference type="Pfam" id="PF00328">
    <property type="entry name" value="His_Phos_2"/>
    <property type="match status" value="1"/>
</dbReference>
<evidence type="ECO:0000256" key="1">
    <source>
        <dbReference type="ARBA" id="ARBA00000032"/>
    </source>
</evidence>
<comment type="catalytic activity">
    <reaction evidence="1">
        <text>a phosphate monoester + H2O = an alcohol + phosphate</text>
        <dbReference type="Rhea" id="RHEA:15017"/>
        <dbReference type="ChEBI" id="CHEBI:15377"/>
        <dbReference type="ChEBI" id="CHEBI:30879"/>
        <dbReference type="ChEBI" id="CHEBI:43474"/>
        <dbReference type="ChEBI" id="CHEBI:67140"/>
        <dbReference type="EC" id="3.1.3.2"/>
    </reaction>
</comment>
<dbReference type="PROSITE" id="PS00778">
    <property type="entry name" value="HIS_ACID_PHOSPHAT_2"/>
    <property type="match status" value="1"/>
</dbReference>
<dbReference type="OrthoDB" id="258392at2759"/>
<protein>
    <submittedName>
        <fullName evidence="4">Histidine phosphatase superfamily,Histidine phosphatase superfamily, clade-2,Histidine acid</fullName>
    </submittedName>
</protein>
<comment type="similarity">
    <text evidence="2">Belongs to the histidine acid phosphatase family.</text>
</comment>